<evidence type="ECO:0000313" key="1">
    <source>
        <dbReference type="EMBL" id="KAG5586222.1"/>
    </source>
</evidence>
<dbReference type="AlphaFoldDB" id="A0A9J5XGC0"/>
<organism evidence="1 2">
    <name type="scientific">Solanum commersonii</name>
    <name type="common">Commerson's wild potato</name>
    <name type="synonym">Commerson's nightshade</name>
    <dbReference type="NCBI Taxonomy" id="4109"/>
    <lineage>
        <taxon>Eukaryota</taxon>
        <taxon>Viridiplantae</taxon>
        <taxon>Streptophyta</taxon>
        <taxon>Embryophyta</taxon>
        <taxon>Tracheophyta</taxon>
        <taxon>Spermatophyta</taxon>
        <taxon>Magnoliopsida</taxon>
        <taxon>eudicotyledons</taxon>
        <taxon>Gunneridae</taxon>
        <taxon>Pentapetalae</taxon>
        <taxon>asterids</taxon>
        <taxon>lamiids</taxon>
        <taxon>Solanales</taxon>
        <taxon>Solanaceae</taxon>
        <taxon>Solanoideae</taxon>
        <taxon>Solaneae</taxon>
        <taxon>Solanum</taxon>
    </lineage>
</organism>
<evidence type="ECO:0000313" key="2">
    <source>
        <dbReference type="Proteomes" id="UP000824120"/>
    </source>
</evidence>
<dbReference type="EMBL" id="JACXVP010000009">
    <property type="protein sequence ID" value="KAG5586222.1"/>
    <property type="molecule type" value="Genomic_DNA"/>
</dbReference>
<keyword evidence="2" id="KW-1185">Reference proteome</keyword>
<protein>
    <submittedName>
        <fullName evidence="1">Uncharacterized protein</fullName>
    </submittedName>
</protein>
<proteinExistence type="predicted"/>
<dbReference type="Proteomes" id="UP000824120">
    <property type="component" value="Chromosome 9"/>
</dbReference>
<accession>A0A9J5XGC0</accession>
<name>A0A9J5XGC0_SOLCO</name>
<reference evidence="1 2" key="1">
    <citation type="submission" date="2020-09" db="EMBL/GenBank/DDBJ databases">
        <title>De no assembly of potato wild relative species, Solanum commersonii.</title>
        <authorList>
            <person name="Cho K."/>
        </authorList>
    </citation>
    <scope>NUCLEOTIDE SEQUENCE [LARGE SCALE GENOMIC DNA]</scope>
    <source>
        <strain evidence="1">LZ3.2</strain>
        <tissue evidence="1">Leaf</tissue>
    </source>
</reference>
<gene>
    <name evidence="1" type="ORF">H5410_046656</name>
</gene>
<comment type="caution">
    <text evidence="1">The sequence shown here is derived from an EMBL/GenBank/DDBJ whole genome shotgun (WGS) entry which is preliminary data.</text>
</comment>
<sequence length="70" mass="8410">MSSRRIAEWFRDTVLDRPRLQTWRMLKVNARRRWNGPKGRIAELIGKPDLLNRMALRSIFLETINTFLNI</sequence>